<evidence type="ECO:0000256" key="1">
    <source>
        <dbReference type="PROSITE-ProRule" id="PRU00461"/>
    </source>
</evidence>
<dbReference type="InterPro" id="IPR011042">
    <property type="entry name" value="6-blade_b-propeller_TolB-like"/>
</dbReference>
<dbReference type="InterPro" id="IPR050778">
    <property type="entry name" value="Cueball_EGF_LRP_Nidogen"/>
</dbReference>
<dbReference type="SMART" id="SM00135">
    <property type="entry name" value="LY"/>
    <property type="match status" value="2"/>
</dbReference>
<dbReference type="Gene3D" id="2.120.10.30">
    <property type="entry name" value="TolB, C-terminal domain"/>
    <property type="match status" value="1"/>
</dbReference>
<organism evidence="2 3">
    <name type="scientific">Oncorhynchus mykiss</name>
    <name type="common">Rainbow trout</name>
    <name type="synonym">Salmo gairdneri</name>
    <dbReference type="NCBI Taxonomy" id="8022"/>
    <lineage>
        <taxon>Eukaryota</taxon>
        <taxon>Metazoa</taxon>
        <taxon>Chordata</taxon>
        <taxon>Craniata</taxon>
        <taxon>Vertebrata</taxon>
        <taxon>Euteleostomi</taxon>
        <taxon>Actinopterygii</taxon>
        <taxon>Neopterygii</taxon>
        <taxon>Teleostei</taxon>
        <taxon>Protacanthopterygii</taxon>
        <taxon>Salmoniformes</taxon>
        <taxon>Salmonidae</taxon>
        <taxon>Salmoninae</taxon>
        <taxon>Oncorhynchus</taxon>
    </lineage>
</organism>
<dbReference type="PANTHER" id="PTHR46513">
    <property type="entry name" value="VITELLOGENIN RECEPTOR-LIKE PROTEIN-RELATED-RELATED"/>
    <property type="match status" value="1"/>
</dbReference>
<dbReference type="EMBL" id="FR970378">
    <property type="protein sequence ID" value="CDR09077.1"/>
    <property type="molecule type" value="Genomic_DNA"/>
</dbReference>
<evidence type="ECO:0000313" key="3">
    <source>
        <dbReference type="Proteomes" id="UP000193380"/>
    </source>
</evidence>
<dbReference type="PaxDb" id="8022-A0A060ZS98"/>
<gene>
    <name evidence="2" type="ORF">GSONMT00058439001</name>
</gene>
<feature type="non-terminal residue" evidence="2">
    <location>
        <position position="1"/>
    </location>
</feature>
<feature type="repeat" description="LDL-receptor class B" evidence="1">
    <location>
        <begin position="54"/>
        <end position="97"/>
    </location>
</feature>
<dbReference type="AlphaFoldDB" id="A0A060ZS98"/>
<reference evidence="2" key="2">
    <citation type="submission" date="2014-03" db="EMBL/GenBank/DDBJ databases">
        <authorList>
            <person name="Genoscope - CEA"/>
        </authorList>
    </citation>
    <scope>NUCLEOTIDE SEQUENCE</scope>
</reference>
<dbReference type="STRING" id="8022.A0A060ZS98"/>
<dbReference type="SUPFAM" id="SSF63825">
    <property type="entry name" value="YWTD domain"/>
    <property type="match status" value="1"/>
</dbReference>
<protein>
    <submittedName>
        <fullName evidence="2">Uncharacterized protein</fullName>
    </submittedName>
</protein>
<sequence>FFFFSCSSPESNEFILYAVRNSIHRYDLATGTDQVLPLSGLREAVALDFDYERNCLYWADISLDTIQRLCLNGSTGQEVIVRKDLQNVEALTFDPISRLLYWVDAGAQRIEGWGATGEPGPANQKELFPTKVLYYRQKYSSVSSAVWVAGLRGSCS</sequence>
<dbReference type="InterPro" id="IPR000033">
    <property type="entry name" value="LDLR_classB_rpt"/>
</dbReference>
<reference evidence="2" key="1">
    <citation type="journal article" date="2014" name="Nat. Commun.">
        <title>The rainbow trout genome provides novel insights into evolution after whole-genome duplication in vertebrates.</title>
        <authorList>
            <person name="Berthelot C."/>
            <person name="Brunet F."/>
            <person name="Chalopin D."/>
            <person name="Juanchich A."/>
            <person name="Bernard M."/>
            <person name="Noel B."/>
            <person name="Bento P."/>
            <person name="Da Silva C."/>
            <person name="Labadie K."/>
            <person name="Alberti A."/>
            <person name="Aury J.M."/>
            <person name="Louis A."/>
            <person name="Dehais P."/>
            <person name="Bardou P."/>
            <person name="Montfort J."/>
            <person name="Klopp C."/>
            <person name="Cabau C."/>
            <person name="Gaspin C."/>
            <person name="Thorgaard G.H."/>
            <person name="Boussaha M."/>
            <person name="Quillet E."/>
            <person name="Guyomard R."/>
            <person name="Galiana D."/>
            <person name="Bobe J."/>
            <person name="Volff J.N."/>
            <person name="Genet C."/>
            <person name="Wincker P."/>
            <person name="Jaillon O."/>
            <person name="Roest Crollius H."/>
            <person name="Guiguen Y."/>
        </authorList>
    </citation>
    <scope>NUCLEOTIDE SEQUENCE [LARGE SCALE GENOMIC DNA]</scope>
</reference>
<dbReference type="Proteomes" id="UP000193380">
    <property type="component" value="Unassembled WGS sequence"/>
</dbReference>
<name>A0A060ZS98_ONCMY</name>
<proteinExistence type="predicted"/>
<dbReference type="Pfam" id="PF00058">
    <property type="entry name" value="Ldl_recept_b"/>
    <property type="match status" value="1"/>
</dbReference>
<accession>A0A060ZS98</accession>
<evidence type="ECO:0000313" key="2">
    <source>
        <dbReference type="EMBL" id="CDR09077.1"/>
    </source>
</evidence>
<dbReference type="PROSITE" id="PS51120">
    <property type="entry name" value="LDLRB"/>
    <property type="match status" value="1"/>
</dbReference>